<dbReference type="PROSITE" id="PS00383">
    <property type="entry name" value="TYR_PHOSPHATASE_1"/>
    <property type="match status" value="1"/>
</dbReference>
<comment type="caution">
    <text evidence="2">The sequence shown here is derived from an EMBL/GenBank/DDBJ whole genome shotgun (WGS) entry which is preliminary data.</text>
</comment>
<feature type="compositionally biased region" description="Basic and acidic residues" evidence="1">
    <location>
        <begin position="19"/>
        <end position="36"/>
    </location>
</feature>
<protein>
    <recommendedName>
        <fullName evidence="4">Tyrosine-protein phosphatase SIW14</fullName>
    </recommendedName>
</protein>
<gene>
    <name evidence="2" type="ORF">PRZ48_012269</name>
</gene>
<dbReference type="Proteomes" id="UP001305779">
    <property type="component" value="Unassembled WGS sequence"/>
</dbReference>
<dbReference type="InterPro" id="IPR016130">
    <property type="entry name" value="Tyr_Pase_AS"/>
</dbReference>
<dbReference type="SUPFAM" id="SSF52799">
    <property type="entry name" value="(Phosphotyrosine protein) phosphatases II"/>
    <property type="match status" value="1"/>
</dbReference>
<name>A0ABR0E4N9_ZASCE</name>
<dbReference type="InterPro" id="IPR029021">
    <property type="entry name" value="Prot-tyrosine_phosphatase-like"/>
</dbReference>
<feature type="compositionally biased region" description="Polar residues" evidence="1">
    <location>
        <begin position="1"/>
        <end position="14"/>
    </location>
</feature>
<feature type="region of interest" description="Disordered" evidence="1">
    <location>
        <begin position="1"/>
        <end position="58"/>
    </location>
</feature>
<dbReference type="InterPro" id="IPR004861">
    <property type="entry name" value="Siw14-like"/>
</dbReference>
<evidence type="ECO:0000313" key="2">
    <source>
        <dbReference type="EMBL" id="KAK4496289.1"/>
    </source>
</evidence>
<dbReference type="PANTHER" id="PTHR31126">
    <property type="entry name" value="TYROSINE-PROTEIN PHOSPHATASE"/>
    <property type="match status" value="1"/>
</dbReference>
<feature type="compositionally biased region" description="Basic and acidic residues" evidence="1">
    <location>
        <begin position="332"/>
        <end position="352"/>
    </location>
</feature>
<evidence type="ECO:0000313" key="3">
    <source>
        <dbReference type="Proteomes" id="UP001305779"/>
    </source>
</evidence>
<accession>A0ABR0E4N9</accession>
<evidence type="ECO:0008006" key="4">
    <source>
        <dbReference type="Google" id="ProtNLM"/>
    </source>
</evidence>
<sequence>MGSTMTEVEISTVQAHAETVSERPSRDVMEGVEHGSSRPPSPPETRSPTPRVSIAPCPSRLTPLVPPVNYGAVEKRTIFRSGFPQDRNVEFLERLGLNGMISLVEEEMKPEVAKFIDMYGVNHVCVPIKANKDGEIRTTLDSLCEAILYLMNPVNHPVYIHCNRGKHRTGCVIACLRKCQMWPIDEVLAEYDTYAGEKARAEDKMLIKAFNPVDVFKYAENEKMLESWPAIMRKDSVLGCNPADIFDLASFLPAHDTALIPVESSEDDSSDSDDGLQIAQRVIRANREAYQEVQQPAVADVDLMDKENPEEDFALTDEVDNIDPQITNGSVEEERPTRHDLSNDTSTHDAPDRVAYASTTTQPLAVSPVRARAAA</sequence>
<proteinExistence type="predicted"/>
<feature type="region of interest" description="Disordered" evidence="1">
    <location>
        <begin position="320"/>
        <end position="375"/>
    </location>
</feature>
<evidence type="ECO:0000256" key="1">
    <source>
        <dbReference type="SAM" id="MobiDB-lite"/>
    </source>
</evidence>
<organism evidence="2 3">
    <name type="scientific">Zasmidium cellare</name>
    <name type="common">Wine cellar mold</name>
    <name type="synonym">Racodium cellare</name>
    <dbReference type="NCBI Taxonomy" id="395010"/>
    <lineage>
        <taxon>Eukaryota</taxon>
        <taxon>Fungi</taxon>
        <taxon>Dikarya</taxon>
        <taxon>Ascomycota</taxon>
        <taxon>Pezizomycotina</taxon>
        <taxon>Dothideomycetes</taxon>
        <taxon>Dothideomycetidae</taxon>
        <taxon>Mycosphaerellales</taxon>
        <taxon>Mycosphaerellaceae</taxon>
        <taxon>Zasmidium</taxon>
    </lineage>
</organism>
<dbReference type="PANTHER" id="PTHR31126:SF48">
    <property type="entry name" value="INOSITOL PHOSPHATASE SIW14"/>
    <property type="match status" value="1"/>
</dbReference>
<reference evidence="2 3" key="1">
    <citation type="journal article" date="2023" name="G3 (Bethesda)">
        <title>A chromosome-level genome assembly of Zasmidium syzygii isolated from banana leaves.</title>
        <authorList>
            <person name="van Westerhoven A.C."/>
            <person name="Mehrabi R."/>
            <person name="Talebi R."/>
            <person name="Steentjes M.B.F."/>
            <person name="Corcolon B."/>
            <person name="Chong P.A."/>
            <person name="Kema G.H.J."/>
            <person name="Seidl M.F."/>
        </authorList>
    </citation>
    <scope>NUCLEOTIDE SEQUENCE [LARGE SCALE GENOMIC DNA]</scope>
    <source>
        <strain evidence="2 3">P124</strain>
    </source>
</reference>
<dbReference type="EMBL" id="JAXOVC010000010">
    <property type="protein sequence ID" value="KAK4496289.1"/>
    <property type="molecule type" value="Genomic_DNA"/>
</dbReference>
<keyword evidence="3" id="KW-1185">Reference proteome</keyword>
<dbReference type="Gene3D" id="3.90.190.10">
    <property type="entry name" value="Protein tyrosine phosphatase superfamily"/>
    <property type="match status" value="1"/>
</dbReference>
<dbReference type="Pfam" id="PF03162">
    <property type="entry name" value="Y_phosphatase2"/>
    <property type="match status" value="1"/>
</dbReference>